<name>A0A367YNR6_9ASCO</name>
<feature type="compositionally biased region" description="Basic residues" evidence="1">
    <location>
        <begin position="506"/>
        <end position="526"/>
    </location>
</feature>
<dbReference type="EMBL" id="QLNQ01000001">
    <property type="protein sequence ID" value="RCK67535.1"/>
    <property type="molecule type" value="Genomic_DNA"/>
</dbReference>
<keyword evidence="3" id="KW-1185">Reference proteome</keyword>
<proteinExistence type="predicted"/>
<dbReference type="Proteomes" id="UP000253472">
    <property type="component" value="Unassembled WGS sequence"/>
</dbReference>
<feature type="compositionally biased region" description="Acidic residues" evidence="1">
    <location>
        <begin position="277"/>
        <end position="300"/>
    </location>
</feature>
<dbReference type="OrthoDB" id="4094935at2759"/>
<gene>
    <name evidence="2" type="ORF">Cantr_02566</name>
</gene>
<dbReference type="AlphaFoldDB" id="A0A367YNR6"/>
<feature type="region of interest" description="Disordered" evidence="1">
    <location>
        <begin position="505"/>
        <end position="566"/>
    </location>
</feature>
<dbReference type="STRING" id="5486.A0A367YNR6"/>
<comment type="caution">
    <text evidence="2">The sequence shown here is derived from an EMBL/GenBank/DDBJ whole genome shotgun (WGS) entry which is preliminary data.</text>
</comment>
<feature type="compositionally biased region" description="Basic residues" evidence="1">
    <location>
        <begin position="538"/>
        <end position="550"/>
    </location>
</feature>
<sequence length="651" mass="73599">MPNTAHSSSNGTGYQNWKSKSSTKYKEFQPKFTPTIQIPAIECFQLDYILNEVFTKESDQVASDLLAVASNYQNDLRQDIKYNLLIEQKIQFRNIQIAKSASSLNKTFLSKKKKLAKCLTNSKNDQIDSHINESEVNQLLKNTIETSSRVKTLIERLTKLDKKIRGEDEDSLVMSKREIYPNLYRLMNKQESGDVEKIVEHDVTAPNEDYFDSQHDDTVILNSPSEAANSAAPDAAVVLPEPSSALPVIQVLLPPQLLLTPPHQIAAPEESPRTPIEYEEDDEYDREEEEEEEEEEEQQEELCIQDLSPDQFETFMNSSIARYRNVQNKKHLDAIKKASASSSATATTRQPSNPLTLLYSQLISNPKYIDSQRNDQFPFSNIVTIKSTATTELTQQDSHFKKLRINGAPITSETLRRKKEKCKCTDTNHETHSSLSAEDLLANLHIVDHEIPGDEVWTSSEFNTDDETVDELLSSDSSDLDSSVEGFSHISSTNQYYYNLKSDLKQKKKKHMSHGRKIKRRRSHAKLPKELSPTPKHIPSHRILKPKKSILKTNSSSSKKFSRENSPFKRADFVTERLDDKLSEEVSAISEVNNAYGSKTNNTITNFTAQGTILSITEDAPDGSYLTLEQQPAEGSSHSVSSISLLKSYVQ</sequence>
<evidence type="ECO:0000256" key="1">
    <source>
        <dbReference type="SAM" id="MobiDB-lite"/>
    </source>
</evidence>
<evidence type="ECO:0000313" key="3">
    <source>
        <dbReference type="Proteomes" id="UP000253472"/>
    </source>
</evidence>
<accession>A0A367YNR6</accession>
<evidence type="ECO:0000313" key="2">
    <source>
        <dbReference type="EMBL" id="RCK67535.1"/>
    </source>
</evidence>
<feature type="region of interest" description="Disordered" evidence="1">
    <location>
        <begin position="264"/>
        <end position="302"/>
    </location>
</feature>
<protein>
    <submittedName>
        <fullName evidence="2">Uncharacterized protein</fullName>
    </submittedName>
</protein>
<reference evidence="2 3" key="1">
    <citation type="submission" date="2018-06" db="EMBL/GenBank/DDBJ databases">
        <title>Whole genome sequencing of Candida tropicalis (genome annotated by CSBL at Korea University).</title>
        <authorList>
            <person name="Ahn J."/>
        </authorList>
    </citation>
    <scope>NUCLEOTIDE SEQUENCE [LARGE SCALE GENOMIC DNA]</scope>
    <source>
        <strain evidence="2 3">ATCC 20962</strain>
    </source>
</reference>
<organism evidence="2 3">
    <name type="scientific">Candida viswanathii</name>
    <dbReference type="NCBI Taxonomy" id="5486"/>
    <lineage>
        <taxon>Eukaryota</taxon>
        <taxon>Fungi</taxon>
        <taxon>Dikarya</taxon>
        <taxon>Ascomycota</taxon>
        <taxon>Saccharomycotina</taxon>
        <taxon>Pichiomycetes</taxon>
        <taxon>Debaryomycetaceae</taxon>
        <taxon>Candida/Lodderomyces clade</taxon>
        <taxon>Candida</taxon>
    </lineage>
</organism>